<keyword evidence="1" id="KW-1133">Transmembrane helix</keyword>
<protein>
    <submittedName>
        <fullName evidence="2">Uncharacterized protein</fullName>
    </submittedName>
</protein>
<evidence type="ECO:0000313" key="3">
    <source>
        <dbReference type="Proteomes" id="UP000054558"/>
    </source>
</evidence>
<feature type="transmembrane region" description="Helical" evidence="1">
    <location>
        <begin position="113"/>
        <end position="130"/>
    </location>
</feature>
<dbReference type="EMBL" id="DF237255">
    <property type="protein sequence ID" value="GAQ86711.1"/>
    <property type="molecule type" value="Genomic_DNA"/>
</dbReference>
<keyword evidence="1" id="KW-0472">Membrane</keyword>
<gene>
    <name evidence="2" type="ORF">KFL_003060100</name>
</gene>
<keyword evidence="1" id="KW-0812">Transmembrane</keyword>
<sequence length="136" mass="14642">MVTTEQVVRGVGLISLATAIVLALKTLNDATNELKIVGDRATGWFTITRKPKTKTERSLSEGSGTKSLQSQGQVVGDAVAPDNIDQARVLALIVDKLEDLKTLQSEQLQWTRIGWLLSSGLLAYSVGVTLQGKRGH</sequence>
<feature type="transmembrane region" description="Helical" evidence="1">
    <location>
        <begin position="7"/>
        <end position="24"/>
    </location>
</feature>
<reference evidence="2 3" key="1">
    <citation type="journal article" date="2014" name="Nat. Commun.">
        <title>Klebsormidium flaccidum genome reveals primary factors for plant terrestrial adaptation.</title>
        <authorList>
            <person name="Hori K."/>
            <person name="Maruyama F."/>
            <person name="Fujisawa T."/>
            <person name="Togashi T."/>
            <person name="Yamamoto N."/>
            <person name="Seo M."/>
            <person name="Sato S."/>
            <person name="Yamada T."/>
            <person name="Mori H."/>
            <person name="Tajima N."/>
            <person name="Moriyama T."/>
            <person name="Ikeuchi M."/>
            <person name="Watanabe M."/>
            <person name="Wada H."/>
            <person name="Kobayashi K."/>
            <person name="Saito M."/>
            <person name="Masuda T."/>
            <person name="Sasaki-Sekimoto Y."/>
            <person name="Mashiguchi K."/>
            <person name="Awai K."/>
            <person name="Shimojima M."/>
            <person name="Masuda S."/>
            <person name="Iwai M."/>
            <person name="Nobusawa T."/>
            <person name="Narise T."/>
            <person name="Kondo S."/>
            <person name="Saito H."/>
            <person name="Sato R."/>
            <person name="Murakawa M."/>
            <person name="Ihara Y."/>
            <person name="Oshima-Yamada Y."/>
            <person name="Ohtaka K."/>
            <person name="Satoh M."/>
            <person name="Sonobe K."/>
            <person name="Ishii M."/>
            <person name="Ohtani R."/>
            <person name="Kanamori-Sato M."/>
            <person name="Honoki R."/>
            <person name="Miyazaki D."/>
            <person name="Mochizuki H."/>
            <person name="Umetsu J."/>
            <person name="Higashi K."/>
            <person name="Shibata D."/>
            <person name="Kamiya Y."/>
            <person name="Sato N."/>
            <person name="Nakamura Y."/>
            <person name="Tabata S."/>
            <person name="Ida S."/>
            <person name="Kurokawa K."/>
            <person name="Ohta H."/>
        </authorList>
    </citation>
    <scope>NUCLEOTIDE SEQUENCE [LARGE SCALE GENOMIC DNA]</scope>
    <source>
        <strain evidence="2 3">NIES-2285</strain>
    </source>
</reference>
<dbReference type="Proteomes" id="UP000054558">
    <property type="component" value="Unassembled WGS sequence"/>
</dbReference>
<evidence type="ECO:0000313" key="2">
    <source>
        <dbReference type="EMBL" id="GAQ86711.1"/>
    </source>
</evidence>
<keyword evidence="3" id="KW-1185">Reference proteome</keyword>
<accession>A0A1Y1ICB2</accession>
<name>A0A1Y1ICB2_KLENI</name>
<organism evidence="2 3">
    <name type="scientific">Klebsormidium nitens</name>
    <name type="common">Green alga</name>
    <name type="synonym">Ulothrix nitens</name>
    <dbReference type="NCBI Taxonomy" id="105231"/>
    <lineage>
        <taxon>Eukaryota</taxon>
        <taxon>Viridiplantae</taxon>
        <taxon>Streptophyta</taxon>
        <taxon>Klebsormidiophyceae</taxon>
        <taxon>Klebsormidiales</taxon>
        <taxon>Klebsormidiaceae</taxon>
        <taxon>Klebsormidium</taxon>
    </lineage>
</organism>
<evidence type="ECO:0000256" key="1">
    <source>
        <dbReference type="SAM" id="Phobius"/>
    </source>
</evidence>
<proteinExistence type="predicted"/>
<dbReference type="AlphaFoldDB" id="A0A1Y1ICB2"/>